<reference evidence="1 2" key="1">
    <citation type="submission" date="2020-02" db="EMBL/GenBank/DDBJ databases">
        <title>Paenibacillus sp. nov., isolated from rhizosphere soil of tomato.</title>
        <authorList>
            <person name="Weon H.-Y."/>
            <person name="Lee S.A."/>
        </authorList>
    </citation>
    <scope>NUCLEOTIDE SEQUENCE [LARGE SCALE GENOMIC DNA]</scope>
    <source>
        <strain evidence="1 2">14171R-81</strain>
        <plasmid evidence="1 2">unnamed2</plasmid>
    </source>
</reference>
<dbReference type="KEGG" id="prz:GZH47_33090"/>
<keyword evidence="2" id="KW-1185">Reference proteome</keyword>
<gene>
    <name evidence="1" type="ORF">GZH47_33090</name>
</gene>
<evidence type="ECO:0000313" key="1">
    <source>
        <dbReference type="EMBL" id="QHW35730.1"/>
    </source>
</evidence>
<keyword evidence="1" id="KW-0614">Plasmid</keyword>
<dbReference type="EMBL" id="CP048288">
    <property type="protein sequence ID" value="QHW35730.1"/>
    <property type="molecule type" value="Genomic_DNA"/>
</dbReference>
<organism evidence="1 2">
    <name type="scientific">Paenibacillus rhizovicinus</name>
    <dbReference type="NCBI Taxonomy" id="2704463"/>
    <lineage>
        <taxon>Bacteria</taxon>
        <taxon>Bacillati</taxon>
        <taxon>Bacillota</taxon>
        <taxon>Bacilli</taxon>
        <taxon>Bacillales</taxon>
        <taxon>Paenibacillaceae</taxon>
        <taxon>Paenibacillus</taxon>
    </lineage>
</organism>
<dbReference type="Proteomes" id="UP000479114">
    <property type="component" value="Plasmid unnamed2"/>
</dbReference>
<name>A0A6C0PAX6_9BACL</name>
<sequence>MRIIIDDSAIHWDMNPDPIICFLTGESTNYWFIFKNGEGAHIHIGATIAAQILNKLDKRTVAEKQRFTEMAINHKGRELQLTIEDLRTYYGAQIDHLDEPDYMPTELDLESHWLLTVPEKWIHMNPGREGIFNIAHKWTSQHLMQPDLYGYNNMTKGEKVIFKNDLWTIVMVSRMGDFGLSQTGELPYSIRVRPDECSKVPFHNHDCLECTYITSEQVTAERIDWYSCNQGGAGGTVIARHGSEGAEYRSYPHSTLAEAYVKGSPEIYQRARAIYRIAKSKEVAAV</sequence>
<proteinExistence type="predicted"/>
<evidence type="ECO:0000313" key="2">
    <source>
        <dbReference type="Proteomes" id="UP000479114"/>
    </source>
</evidence>
<protein>
    <submittedName>
        <fullName evidence="1">Uncharacterized protein</fullName>
    </submittedName>
</protein>
<dbReference type="RefSeq" id="WP_162645864.1">
    <property type="nucleotide sequence ID" value="NZ_CP048288.1"/>
</dbReference>
<accession>A0A6C0PAX6</accession>
<geneLocation type="plasmid" evidence="1 2">
    <name>unnamed2</name>
</geneLocation>
<dbReference type="AlphaFoldDB" id="A0A6C0PAX6"/>